<comment type="caution">
    <text evidence="11">The sequence shown here is derived from an EMBL/GenBank/DDBJ whole genome shotgun (WGS) entry which is preliminary data.</text>
</comment>
<dbReference type="InterPro" id="IPR056863">
    <property type="entry name" value="LMN_ATRN_NET-like_EGF"/>
</dbReference>
<evidence type="ECO:0000256" key="1">
    <source>
        <dbReference type="ARBA" id="ARBA00022723"/>
    </source>
</evidence>
<evidence type="ECO:0000256" key="3">
    <source>
        <dbReference type="ARBA" id="ARBA00022737"/>
    </source>
</evidence>
<dbReference type="OrthoDB" id="40579at2759"/>
<dbReference type="GO" id="GO:0009888">
    <property type="term" value="P:tissue development"/>
    <property type="evidence" value="ECO:0007669"/>
    <property type="project" value="TreeGrafter"/>
</dbReference>
<dbReference type="CDD" id="cd00055">
    <property type="entry name" value="EGF_Lam"/>
    <property type="match status" value="1"/>
</dbReference>
<dbReference type="PROSITE" id="PS00028">
    <property type="entry name" value="ZINC_FINGER_C2H2_1"/>
    <property type="match status" value="3"/>
</dbReference>
<organism evidence="11 12">
    <name type="scientific">Amphibalanus amphitrite</name>
    <name type="common">Striped barnacle</name>
    <name type="synonym">Balanus amphitrite</name>
    <dbReference type="NCBI Taxonomy" id="1232801"/>
    <lineage>
        <taxon>Eukaryota</taxon>
        <taxon>Metazoa</taxon>
        <taxon>Ecdysozoa</taxon>
        <taxon>Arthropoda</taxon>
        <taxon>Crustacea</taxon>
        <taxon>Multicrustacea</taxon>
        <taxon>Cirripedia</taxon>
        <taxon>Thoracica</taxon>
        <taxon>Thoracicalcarea</taxon>
        <taxon>Balanomorpha</taxon>
        <taxon>Balanoidea</taxon>
        <taxon>Balanidae</taxon>
        <taxon>Amphibalaninae</taxon>
        <taxon>Amphibalanus</taxon>
    </lineage>
</organism>
<dbReference type="GO" id="GO:0005634">
    <property type="term" value="C:nucleus"/>
    <property type="evidence" value="ECO:0007669"/>
    <property type="project" value="UniProtKB-ARBA"/>
</dbReference>
<dbReference type="GO" id="GO:0009887">
    <property type="term" value="P:animal organ morphogenesis"/>
    <property type="evidence" value="ECO:0007669"/>
    <property type="project" value="TreeGrafter"/>
</dbReference>
<evidence type="ECO:0000256" key="2">
    <source>
        <dbReference type="ARBA" id="ARBA00022729"/>
    </source>
</evidence>
<dbReference type="GO" id="GO:0008270">
    <property type="term" value="F:zinc ion binding"/>
    <property type="evidence" value="ECO:0007669"/>
    <property type="project" value="UniProtKB-KW"/>
</dbReference>
<dbReference type="SMART" id="SM00180">
    <property type="entry name" value="EGF_Lam"/>
    <property type="match status" value="1"/>
</dbReference>
<keyword evidence="1" id="KW-0479">Metal-binding</keyword>
<dbReference type="SMART" id="SM00355">
    <property type="entry name" value="ZnF_C2H2"/>
    <property type="match status" value="3"/>
</dbReference>
<dbReference type="FunFam" id="3.30.160.60:FF:000328">
    <property type="entry name" value="Zinc finger protein 1079"/>
    <property type="match status" value="1"/>
</dbReference>
<evidence type="ECO:0000313" key="11">
    <source>
        <dbReference type="EMBL" id="KAF0304877.1"/>
    </source>
</evidence>
<dbReference type="PROSITE" id="PS50157">
    <property type="entry name" value="ZINC_FINGER_C2H2_2"/>
    <property type="match status" value="3"/>
</dbReference>
<keyword evidence="5" id="KW-0862">Zinc</keyword>
<dbReference type="Pfam" id="PF00096">
    <property type="entry name" value="zf-C2H2"/>
    <property type="match status" value="1"/>
</dbReference>
<keyword evidence="3" id="KW-0677">Repeat</keyword>
<evidence type="ECO:0000256" key="7">
    <source>
        <dbReference type="ARBA" id="ARBA00023180"/>
    </source>
</evidence>
<evidence type="ECO:0000256" key="4">
    <source>
        <dbReference type="ARBA" id="ARBA00022771"/>
    </source>
</evidence>
<accession>A0A6A4WAM8</accession>
<keyword evidence="7" id="KW-0325">Glycoprotein</keyword>
<dbReference type="InterPro" id="IPR013087">
    <property type="entry name" value="Znf_C2H2_type"/>
</dbReference>
<sequence>MREHGVEQPWRCEAEGCTKSFRSSAALEVHSVQHTGERPFSCQQCGKRFVTKHRLKAHFRTHMFIHSEKKPFECRVCGLGFVRRSQLRAHMQALGHGEGVSDYIINEAVFVMNEAQEASEQRSVRLISARPTQMVNVVQSNGSQLATTDPNLTRIFVKTITPNTVTGPGSLNLLPSVMSTTPRSGPDSVADNTISLLDSYTSETTSETGSDFYAVSDLSVGGRCKCNGHASRCIRDGSGELVCECKHNTAGRDCERCKPFHFDRPWGRATDQAANECKGEFSEECWARCQIMKSSFPFQLPVPVPAPVPLFVQFPMPMPIPFSSAVGRVNRVRKWPSLPAEVLSVHGGAQCTVHRSLDGCGRWAQSSGWSEVVGSHP</sequence>
<dbReference type="Pfam" id="PF13894">
    <property type="entry name" value="zf-C2H2_4"/>
    <property type="match status" value="1"/>
</dbReference>
<evidence type="ECO:0000256" key="6">
    <source>
        <dbReference type="ARBA" id="ARBA00023157"/>
    </source>
</evidence>
<dbReference type="Proteomes" id="UP000440578">
    <property type="component" value="Unassembled WGS sequence"/>
</dbReference>
<protein>
    <submittedName>
        <fullName evidence="11">Netrin-A</fullName>
    </submittedName>
</protein>
<proteinExistence type="predicted"/>
<keyword evidence="4 9" id="KW-0863">Zinc-finger</keyword>
<dbReference type="PANTHER" id="PTHR10574:SF406">
    <property type="entry name" value="LAMININ SUBUNIT ALPHA 5"/>
    <property type="match status" value="1"/>
</dbReference>
<dbReference type="InterPro" id="IPR036236">
    <property type="entry name" value="Znf_C2H2_sf"/>
</dbReference>
<dbReference type="InterPro" id="IPR002049">
    <property type="entry name" value="LE_dom"/>
</dbReference>
<dbReference type="PROSITE" id="PS01248">
    <property type="entry name" value="EGF_LAM_1"/>
    <property type="match status" value="1"/>
</dbReference>
<gene>
    <name evidence="11" type="primary">NetA</name>
    <name evidence="11" type="ORF">FJT64_023398</name>
</gene>
<keyword evidence="6" id="KW-1015">Disulfide bond</keyword>
<name>A0A6A4WAM8_AMPAM</name>
<dbReference type="Gene3D" id="3.30.160.60">
    <property type="entry name" value="Classic Zinc Finger"/>
    <property type="match status" value="3"/>
</dbReference>
<feature type="domain" description="C2H2-type" evidence="10">
    <location>
        <begin position="10"/>
        <end position="39"/>
    </location>
</feature>
<evidence type="ECO:0000259" key="10">
    <source>
        <dbReference type="PROSITE" id="PS50157"/>
    </source>
</evidence>
<feature type="domain" description="C2H2-type" evidence="10">
    <location>
        <begin position="72"/>
        <end position="96"/>
    </location>
</feature>
<evidence type="ECO:0000256" key="9">
    <source>
        <dbReference type="PROSITE-ProRule" id="PRU00042"/>
    </source>
</evidence>
<evidence type="ECO:0000256" key="5">
    <source>
        <dbReference type="ARBA" id="ARBA00022833"/>
    </source>
</evidence>
<keyword evidence="2" id="KW-0732">Signal</keyword>
<dbReference type="SUPFAM" id="SSF57667">
    <property type="entry name" value="beta-beta-alpha zinc fingers"/>
    <property type="match status" value="2"/>
</dbReference>
<keyword evidence="8" id="KW-0424">Laminin EGF-like domain</keyword>
<reference evidence="11 12" key="1">
    <citation type="submission" date="2019-07" db="EMBL/GenBank/DDBJ databases">
        <title>Draft genome assembly of a fouling barnacle, Amphibalanus amphitrite (Darwin, 1854): The first reference genome for Thecostraca.</title>
        <authorList>
            <person name="Kim W."/>
        </authorList>
    </citation>
    <scope>NUCLEOTIDE SEQUENCE [LARGE SCALE GENOMIC DNA]</scope>
    <source>
        <strain evidence="11">SNU_AA5</strain>
        <tissue evidence="11">Soma without cirri and trophi</tissue>
    </source>
</reference>
<feature type="domain" description="C2H2-type" evidence="10">
    <location>
        <begin position="40"/>
        <end position="71"/>
    </location>
</feature>
<dbReference type="FunFam" id="3.30.160.60:FF:000446">
    <property type="entry name" value="Zinc finger protein"/>
    <property type="match status" value="1"/>
</dbReference>
<dbReference type="EMBL" id="VIIS01000800">
    <property type="protein sequence ID" value="KAF0304877.1"/>
    <property type="molecule type" value="Genomic_DNA"/>
</dbReference>
<dbReference type="InterPro" id="IPR050440">
    <property type="entry name" value="Laminin/Netrin_ECM"/>
</dbReference>
<dbReference type="Gene3D" id="2.10.25.10">
    <property type="entry name" value="Laminin"/>
    <property type="match status" value="1"/>
</dbReference>
<evidence type="ECO:0000313" key="12">
    <source>
        <dbReference type="Proteomes" id="UP000440578"/>
    </source>
</evidence>
<dbReference type="PANTHER" id="PTHR10574">
    <property type="entry name" value="NETRIN/LAMININ-RELATED"/>
    <property type="match status" value="1"/>
</dbReference>
<evidence type="ECO:0000256" key="8">
    <source>
        <dbReference type="ARBA" id="ARBA00023292"/>
    </source>
</evidence>
<dbReference type="AlphaFoldDB" id="A0A6A4WAM8"/>
<keyword evidence="12" id="KW-1185">Reference proteome</keyword>
<dbReference type="Pfam" id="PF24973">
    <property type="entry name" value="EGF_LMN_ATRN"/>
    <property type="match status" value="1"/>
</dbReference>
<dbReference type="SUPFAM" id="SSF57196">
    <property type="entry name" value="EGF/Laminin"/>
    <property type="match status" value="1"/>
</dbReference>